<dbReference type="SUPFAM" id="SSF82199">
    <property type="entry name" value="SET domain"/>
    <property type="match status" value="1"/>
</dbReference>
<dbReference type="Gene3D" id="3.90.1410.10">
    <property type="entry name" value="set domain protein methyltransferase, domain 1"/>
    <property type="match status" value="1"/>
</dbReference>
<dbReference type="AlphaFoldDB" id="A0A812PSC8"/>
<proteinExistence type="predicted"/>
<keyword evidence="3" id="KW-1185">Reference proteome</keyword>
<feature type="domain" description="SET" evidence="1">
    <location>
        <begin position="18"/>
        <end position="225"/>
    </location>
</feature>
<dbReference type="GO" id="GO:0016279">
    <property type="term" value="F:protein-lysine N-methyltransferase activity"/>
    <property type="evidence" value="ECO:0007669"/>
    <property type="project" value="TreeGrafter"/>
</dbReference>
<dbReference type="EMBL" id="CAJNDS010002154">
    <property type="protein sequence ID" value="CAE7354037.1"/>
    <property type="molecule type" value="Genomic_DNA"/>
</dbReference>
<dbReference type="InterPro" id="IPR050600">
    <property type="entry name" value="SETD3_SETD6_MTase"/>
</dbReference>
<dbReference type="PANTHER" id="PTHR13271">
    <property type="entry name" value="UNCHARACTERIZED PUTATIVE METHYLTRANSFERASE"/>
    <property type="match status" value="1"/>
</dbReference>
<dbReference type="CDD" id="cd10527">
    <property type="entry name" value="SET_LSMT"/>
    <property type="match status" value="1"/>
</dbReference>
<comment type="caution">
    <text evidence="2">The sequence shown here is derived from an EMBL/GenBank/DDBJ whole genome shotgun (WGS) entry which is preliminary data.</text>
</comment>
<evidence type="ECO:0000313" key="3">
    <source>
        <dbReference type="Proteomes" id="UP000604046"/>
    </source>
</evidence>
<reference evidence="2" key="1">
    <citation type="submission" date="2021-02" db="EMBL/GenBank/DDBJ databases">
        <authorList>
            <person name="Dougan E. K."/>
            <person name="Rhodes N."/>
            <person name="Thang M."/>
            <person name="Chan C."/>
        </authorList>
    </citation>
    <scope>NUCLEOTIDE SEQUENCE</scope>
</reference>
<gene>
    <name evidence="2" type="primary">SETD3</name>
    <name evidence="2" type="ORF">SNAT2548_LOCUS18750</name>
</gene>
<dbReference type="InterPro" id="IPR046341">
    <property type="entry name" value="SET_dom_sf"/>
</dbReference>
<dbReference type="OrthoDB" id="341421at2759"/>
<dbReference type="Pfam" id="PF00856">
    <property type="entry name" value="SET"/>
    <property type="match status" value="1"/>
</dbReference>
<accession>A0A812PSC8</accession>
<dbReference type="Proteomes" id="UP000604046">
    <property type="component" value="Unassembled WGS sequence"/>
</dbReference>
<protein>
    <submittedName>
        <fullName evidence="2">SETD3 protein</fullName>
    </submittedName>
</protein>
<dbReference type="PROSITE" id="PS50280">
    <property type="entry name" value="SET"/>
    <property type="match status" value="1"/>
</dbReference>
<dbReference type="PANTHER" id="PTHR13271:SF137">
    <property type="entry name" value="SET DOMAIN-CONTAINING PROTEIN"/>
    <property type="match status" value="1"/>
</dbReference>
<organism evidence="2 3">
    <name type="scientific">Symbiodinium natans</name>
    <dbReference type="NCBI Taxonomy" id="878477"/>
    <lineage>
        <taxon>Eukaryota</taxon>
        <taxon>Sar</taxon>
        <taxon>Alveolata</taxon>
        <taxon>Dinophyceae</taxon>
        <taxon>Suessiales</taxon>
        <taxon>Symbiodiniaceae</taxon>
        <taxon>Symbiodinium</taxon>
    </lineage>
</organism>
<name>A0A812PSC8_9DINO</name>
<evidence type="ECO:0000259" key="1">
    <source>
        <dbReference type="PROSITE" id="PS50280"/>
    </source>
</evidence>
<evidence type="ECO:0000313" key="2">
    <source>
        <dbReference type="EMBL" id="CAE7354037.1"/>
    </source>
</evidence>
<dbReference type="InterPro" id="IPR001214">
    <property type="entry name" value="SET_dom"/>
</dbReference>
<sequence>MLGDLHDWFLENGGQLAPGLHVADSDLGGRGLFAESFIPAGSQVLSLPLEAALSSADDTVADLPVNSLFRLTELLCAEIQKGDASRWACWFRSLPRQCGSWPEWREQELRLAQRGPPKLFQEAVDLARKLPQWHKQLSQILPGSVIAGLDDKSSFRRALAILFSRRFGILCDGCKIAVCVPLGDMINHASTEANVEVQYDQASRRLSFVTLDDVAAGAELLICYGQLDNLELCTSHGFALPENPLDSIVLADDVKLTRASQLALPALAEVQCIMDALPPEDEDKATWLDANSSQACCAIASFRLSYRRLLRQLLDNPSQEQSEQEPGIGEIQK</sequence>